<dbReference type="RefSeq" id="WP_268918727.1">
    <property type="nucleotide sequence ID" value="NZ_JAPTMY010000063.1"/>
</dbReference>
<evidence type="ECO:0000256" key="5">
    <source>
        <dbReference type="ARBA" id="ARBA00022801"/>
    </source>
</evidence>
<evidence type="ECO:0000256" key="2">
    <source>
        <dbReference type="ARBA" id="ARBA00004401"/>
    </source>
</evidence>
<name>A0ABT4ID98_9ACTO</name>
<evidence type="ECO:0000259" key="8">
    <source>
        <dbReference type="Pfam" id="PF10502"/>
    </source>
</evidence>
<comment type="similarity">
    <text evidence="3 6">Belongs to the peptidase S26 family.</text>
</comment>
<dbReference type="PRINTS" id="PR00727">
    <property type="entry name" value="LEADERPTASE"/>
</dbReference>
<gene>
    <name evidence="9" type="primary">lepB</name>
    <name evidence="9" type="ORF">OHJ16_16060</name>
</gene>
<dbReference type="GO" id="GO:0009003">
    <property type="term" value="F:signal peptidase activity"/>
    <property type="evidence" value="ECO:0007669"/>
    <property type="project" value="UniProtKB-EC"/>
</dbReference>
<dbReference type="Gene3D" id="2.10.109.10">
    <property type="entry name" value="Umud Fragment, subunit A"/>
    <property type="match status" value="1"/>
</dbReference>
<feature type="compositionally biased region" description="Pro residues" evidence="7">
    <location>
        <begin position="419"/>
        <end position="435"/>
    </location>
</feature>
<feature type="region of interest" description="Disordered" evidence="7">
    <location>
        <begin position="1"/>
        <end position="448"/>
    </location>
</feature>
<keyword evidence="10" id="KW-1185">Reference proteome</keyword>
<dbReference type="InterPro" id="IPR000223">
    <property type="entry name" value="Pept_S26A_signal_pept_1"/>
</dbReference>
<dbReference type="InterPro" id="IPR036286">
    <property type="entry name" value="LexA/Signal_pep-like_sf"/>
</dbReference>
<keyword evidence="5 6" id="KW-0378">Hydrolase</keyword>
<dbReference type="PANTHER" id="PTHR43390:SF1">
    <property type="entry name" value="CHLOROPLAST PROCESSING PEPTIDASE"/>
    <property type="match status" value="1"/>
</dbReference>
<keyword evidence="6" id="KW-0645">Protease</keyword>
<feature type="compositionally biased region" description="Acidic residues" evidence="7">
    <location>
        <begin position="324"/>
        <end position="336"/>
    </location>
</feature>
<dbReference type="InterPro" id="IPR019758">
    <property type="entry name" value="Pept_S26A_signal_pept_1_CS"/>
</dbReference>
<comment type="subcellular location">
    <subcellularLocation>
        <location evidence="2">Cell membrane</location>
        <topology evidence="2">Single-pass type II membrane protein</topology>
    </subcellularLocation>
    <subcellularLocation>
        <location evidence="6">Membrane</location>
        <topology evidence="6">Single-pass type II membrane protein</topology>
    </subcellularLocation>
</comment>
<dbReference type="InterPro" id="IPR019533">
    <property type="entry name" value="Peptidase_S26"/>
</dbReference>
<dbReference type="CDD" id="cd06530">
    <property type="entry name" value="S26_SPase_I"/>
    <property type="match status" value="1"/>
</dbReference>
<reference evidence="9" key="1">
    <citation type="submission" date="2022-10" db="EMBL/GenBank/DDBJ databases">
        <title>Genome sequence of Actinomyces israelii ATCC 10048.</title>
        <authorList>
            <person name="Watt R.M."/>
            <person name="Tong W.M."/>
        </authorList>
    </citation>
    <scope>NUCLEOTIDE SEQUENCE</scope>
    <source>
        <strain evidence="9">ATCC 10048</strain>
    </source>
</reference>
<sequence>MTSPQDDHEELEPDVDGGGASTSPSKEQADKAPAPTVSEEGTVRRPGVREGGRAAMPDDARHEAPDSVATPAEPGPEPEASGPVEAEPEAVAEPDSGPEPGVAGLVEAEQAVAPAGSAVGFAGADTAQTPAEPVDDEPAAEEDESSETAEAGSAGSGDEPVAGAVKPEPAAAPAEPAGPDSAATPAEPGPESEASGPVGTEPEEAGPVEAEPEAVAEPDSGPEPGVAGLVEAEQAVAPAGSAVGFAGADTAQTPAEPVDDEPAAEEDESSETAEAGSAGSGDEPVAGAVKPEPAAAPAEPAGPDSVATPAEPGPEPEASGPVEAEPEEAGPVEAEPETSAVEPAEPGPGETESAEPGVAPAESEHVKTTPASTADAEDAEAGDAAEGPDDAGAEVTTDAEAPADEGADSEGSEAEEPVDLPPSYPPTRRPRPLPIPGQEEDSASEARPRRSWLSTIVVVLVVIALSAFIKTHIYQTFEIPSGSMEDTLQTGDQVAVRMYDAHSIHRGDVVVFSDPGGWLDAKDPTGLQGLVRNGLILTGLLPKNSGHHLIKRVIGVAGDHITADGTSALSVNGVPLDETYVRQGSAPSSVPFDVVVPEGCVWVMGDNRSNSSDSRFHQDDPHGGAVPVTDVVGVATNVVWPVGHWDSLDDGEAVFKGVPDDPS</sequence>
<evidence type="ECO:0000256" key="6">
    <source>
        <dbReference type="RuleBase" id="RU362042"/>
    </source>
</evidence>
<feature type="compositionally biased region" description="Acidic residues" evidence="7">
    <location>
        <begin position="401"/>
        <end position="418"/>
    </location>
</feature>
<feature type="compositionally biased region" description="Acidic residues" evidence="7">
    <location>
        <begin position="133"/>
        <end position="147"/>
    </location>
</feature>
<protein>
    <recommendedName>
        <fullName evidence="4 6">Signal peptidase I</fullName>
        <ecNumber evidence="4 6">3.4.21.89</ecNumber>
    </recommendedName>
</protein>
<evidence type="ECO:0000313" key="10">
    <source>
        <dbReference type="Proteomes" id="UP001072034"/>
    </source>
</evidence>
<evidence type="ECO:0000256" key="3">
    <source>
        <dbReference type="ARBA" id="ARBA00009370"/>
    </source>
</evidence>
<evidence type="ECO:0000256" key="7">
    <source>
        <dbReference type="SAM" id="MobiDB-lite"/>
    </source>
</evidence>
<dbReference type="Pfam" id="PF10502">
    <property type="entry name" value="Peptidase_S26"/>
    <property type="match status" value="1"/>
</dbReference>
<dbReference type="EMBL" id="JAPTMY010000063">
    <property type="protein sequence ID" value="MCZ0859546.1"/>
    <property type="molecule type" value="Genomic_DNA"/>
</dbReference>
<comment type="catalytic activity">
    <reaction evidence="1 6">
        <text>Cleavage of hydrophobic, N-terminal signal or leader sequences from secreted and periplasmic proteins.</text>
        <dbReference type="EC" id="3.4.21.89"/>
    </reaction>
</comment>
<dbReference type="EC" id="3.4.21.89" evidence="4 6"/>
<evidence type="ECO:0000256" key="1">
    <source>
        <dbReference type="ARBA" id="ARBA00000677"/>
    </source>
</evidence>
<dbReference type="Proteomes" id="UP001072034">
    <property type="component" value="Unassembled WGS sequence"/>
</dbReference>
<feature type="compositionally biased region" description="Acidic residues" evidence="7">
    <location>
        <begin position="257"/>
        <end position="271"/>
    </location>
</feature>
<organism evidence="9 10">
    <name type="scientific">Actinomyces israelii</name>
    <dbReference type="NCBI Taxonomy" id="1659"/>
    <lineage>
        <taxon>Bacteria</taxon>
        <taxon>Bacillati</taxon>
        <taxon>Actinomycetota</taxon>
        <taxon>Actinomycetes</taxon>
        <taxon>Actinomycetales</taxon>
        <taxon>Actinomycetaceae</taxon>
        <taxon>Actinomyces</taxon>
    </lineage>
</organism>
<accession>A0ABT4ID98</accession>
<feature type="compositionally biased region" description="Low complexity" evidence="7">
    <location>
        <begin position="148"/>
        <end position="183"/>
    </location>
</feature>
<feature type="compositionally biased region" description="Low complexity" evidence="7">
    <location>
        <begin position="272"/>
        <end position="323"/>
    </location>
</feature>
<dbReference type="NCBIfam" id="TIGR02227">
    <property type="entry name" value="sigpep_I_bact"/>
    <property type="match status" value="1"/>
</dbReference>
<proteinExistence type="inferred from homology"/>
<feature type="compositionally biased region" description="Acidic residues" evidence="7">
    <location>
        <begin position="201"/>
        <end position="216"/>
    </location>
</feature>
<dbReference type="PROSITE" id="PS00761">
    <property type="entry name" value="SPASE_I_3"/>
    <property type="match status" value="1"/>
</dbReference>
<comment type="caution">
    <text evidence="9">The sequence shown here is derived from an EMBL/GenBank/DDBJ whole genome shotgun (WGS) entry which is preliminary data.</text>
</comment>
<evidence type="ECO:0000313" key="9">
    <source>
        <dbReference type="EMBL" id="MCZ0859546.1"/>
    </source>
</evidence>
<dbReference type="SUPFAM" id="SSF51306">
    <property type="entry name" value="LexA/Signal peptidase"/>
    <property type="match status" value="1"/>
</dbReference>
<dbReference type="PANTHER" id="PTHR43390">
    <property type="entry name" value="SIGNAL PEPTIDASE I"/>
    <property type="match status" value="1"/>
</dbReference>
<feature type="compositionally biased region" description="Basic and acidic residues" evidence="7">
    <location>
        <begin position="41"/>
        <end position="65"/>
    </location>
</feature>
<feature type="compositionally biased region" description="Acidic residues" evidence="7">
    <location>
        <begin position="375"/>
        <end position="392"/>
    </location>
</feature>
<evidence type="ECO:0000256" key="4">
    <source>
        <dbReference type="ARBA" id="ARBA00013208"/>
    </source>
</evidence>
<feature type="domain" description="Peptidase S26" evidence="8">
    <location>
        <begin position="454"/>
        <end position="640"/>
    </location>
</feature>